<organism evidence="2 3">
    <name type="scientific">Zarconia navalis LEGE 11467</name>
    <dbReference type="NCBI Taxonomy" id="1828826"/>
    <lineage>
        <taxon>Bacteria</taxon>
        <taxon>Bacillati</taxon>
        <taxon>Cyanobacteriota</taxon>
        <taxon>Cyanophyceae</taxon>
        <taxon>Oscillatoriophycideae</taxon>
        <taxon>Oscillatoriales</taxon>
        <taxon>Oscillatoriales incertae sedis</taxon>
        <taxon>Zarconia</taxon>
        <taxon>Zarconia navalis</taxon>
    </lineage>
</organism>
<name>A0A928VZ42_9CYAN</name>
<protein>
    <submittedName>
        <fullName evidence="2">CPP1-like family protein</fullName>
    </submittedName>
</protein>
<dbReference type="AlphaFoldDB" id="A0A928VZ42"/>
<reference evidence="2" key="1">
    <citation type="submission" date="2020-10" db="EMBL/GenBank/DDBJ databases">
        <authorList>
            <person name="Castelo-Branco R."/>
            <person name="Eusebio N."/>
            <person name="Adriana R."/>
            <person name="Vieira A."/>
            <person name="Brugerolle De Fraissinette N."/>
            <person name="Rezende De Castro R."/>
            <person name="Schneider M.P."/>
            <person name="Vasconcelos V."/>
            <person name="Leao P.N."/>
        </authorList>
    </citation>
    <scope>NUCLEOTIDE SEQUENCE</scope>
    <source>
        <strain evidence="2">LEGE 11467</strain>
    </source>
</reference>
<feature type="transmembrane region" description="Helical" evidence="1">
    <location>
        <begin position="106"/>
        <end position="139"/>
    </location>
</feature>
<sequence length="203" mass="22334">MSDRSPYEQLGVSEDSSFDEIQAARSRLLEENAGDRKLSEKIEMAYDALLMERLRMRQEGKIKVPERIRFPERLTPEAPPNKTSSPIDRTPAWLQSTLDTPSQSDILWPAGIMLALSALSIGANFAPVALALGVGTSLYFLNRKEKRFGRALLLTVATLLVGLLAGGALASSIAPQLGIVVDVNTLTAWITFFLLWLTTSFLK</sequence>
<evidence type="ECO:0000313" key="2">
    <source>
        <dbReference type="EMBL" id="MBE9041492.1"/>
    </source>
</evidence>
<proteinExistence type="predicted"/>
<keyword evidence="1" id="KW-0472">Membrane</keyword>
<dbReference type="EMBL" id="JADEXN010000203">
    <property type="protein sequence ID" value="MBE9041492.1"/>
    <property type="molecule type" value="Genomic_DNA"/>
</dbReference>
<feature type="transmembrane region" description="Helical" evidence="1">
    <location>
        <begin position="186"/>
        <end position="202"/>
    </location>
</feature>
<keyword evidence="1" id="KW-1133">Transmembrane helix</keyword>
<evidence type="ECO:0000313" key="3">
    <source>
        <dbReference type="Proteomes" id="UP000621799"/>
    </source>
</evidence>
<gene>
    <name evidence="2" type="ORF">IQ235_11935</name>
</gene>
<dbReference type="RefSeq" id="WP_264321697.1">
    <property type="nucleotide sequence ID" value="NZ_JADEXN010000203.1"/>
</dbReference>
<keyword evidence="1" id="KW-0812">Transmembrane</keyword>
<accession>A0A928VZ42</accession>
<evidence type="ECO:0000256" key="1">
    <source>
        <dbReference type="SAM" id="Phobius"/>
    </source>
</evidence>
<dbReference type="PANTHER" id="PTHR33372:SF2">
    <property type="entry name" value="PROTEIN CHAPERONE-LIKE PROTEIN OF POR1, CHLOROPLASTIC"/>
    <property type="match status" value="1"/>
</dbReference>
<dbReference type="Proteomes" id="UP000621799">
    <property type="component" value="Unassembled WGS sequence"/>
</dbReference>
<dbReference type="InterPro" id="IPR021788">
    <property type="entry name" value="CPP1-like"/>
</dbReference>
<dbReference type="Pfam" id="PF11833">
    <property type="entry name" value="CPP1-like"/>
    <property type="match status" value="1"/>
</dbReference>
<feature type="transmembrane region" description="Helical" evidence="1">
    <location>
        <begin position="151"/>
        <end position="174"/>
    </location>
</feature>
<keyword evidence="3" id="KW-1185">Reference proteome</keyword>
<comment type="caution">
    <text evidence="2">The sequence shown here is derived from an EMBL/GenBank/DDBJ whole genome shotgun (WGS) entry which is preliminary data.</text>
</comment>
<dbReference type="PANTHER" id="PTHR33372">
    <property type="match status" value="1"/>
</dbReference>